<name>A0ACC2RMD9_9FUNG</name>
<gene>
    <name evidence="1" type="primary">LHS1_2</name>
    <name evidence="1" type="ORF">DSO57_1006747</name>
</gene>
<protein>
    <submittedName>
        <fullName evidence="1">Lumenal Hsp70 protein</fullName>
    </submittedName>
</protein>
<sequence length="90" mass="9721">MVGSSLKLLAAIQLLLGPVAHGAVMSVDLGTDWLKCGLVKPSVPFDIILNRDSKRKTQKVVAIRGTERTFGVNGQALVRGFYFFMCALAI</sequence>
<accession>A0ACC2RMD9</accession>
<evidence type="ECO:0000313" key="2">
    <source>
        <dbReference type="Proteomes" id="UP001165960"/>
    </source>
</evidence>
<reference evidence="1" key="1">
    <citation type="submission" date="2022-04" db="EMBL/GenBank/DDBJ databases">
        <title>Genome of the entomopathogenic fungus Entomophthora muscae.</title>
        <authorList>
            <person name="Elya C."/>
            <person name="Lovett B.R."/>
            <person name="Lee E."/>
            <person name="Macias A.M."/>
            <person name="Hajek A.E."/>
            <person name="De Bivort B.L."/>
            <person name="Kasson M.T."/>
            <person name="De Fine Licht H.H."/>
            <person name="Stajich J.E."/>
        </authorList>
    </citation>
    <scope>NUCLEOTIDE SEQUENCE</scope>
    <source>
        <strain evidence="1">Berkeley</strain>
    </source>
</reference>
<comment type="caution">
    <text evidence="1">The sequence shown here is derived from an EMBL/GenBank/DDBJ whole genome shotgun (WGS) entry which is preliminary data.</text>
</comment>
<proteinExistence type="predicted"/>
<organism evidence="1 2">
    <name type="scientific">Entomophthora muscae</name>
    <dbReference type="NCBI Taxonomy" id="34485"/>
    <lineage>
        <taxon>Eukaryota</taxon>
        <taxon>Fungi</taxon>
        <taxon>Fungi incertae sedis</taxon>
        <taxon>Zoopagomycota</taxon>
        <taxon>Entomophthoromycotina</taxon>
        <taxon>Entomophthoromycetes</taxon>
        <taxon>Entomophthorales</taxon>
        <taxon>Entomophthoraceae</taxon>
        <taxon>Entomophthora</taxon>
    </lineage>
</organism>
<keyword evidence="2" id="KW-1185">Reference proteome</keyword>
<dbReference type="Proteomes" id="UP001165960">
    <property type="component" value="Unassembled WGS sequence"/>
</dbReference>
<evidence type="ECO:0000313" key="1">
    <source>
        <dbReference type="EMBL" id="KAJ9051206.1"/>
    </source>
</evidence>
<dbReference type="EMBL" id="QTSX02007119">
    <property type="protein sequence ID" value="KAJ9051206.1"/>
    <property type="molecule type" value="Genomic_DNA"/>
</dbReference>